<feature type="domain" description="AtC3H46-like PABC-like" evidence="7">
    <location>
        <begin position="1"/>
        <end position="66"/>
    </location>
</feature>
<evidence type="ECO:0000313" key="9">
    <source>
        <dbReference type="Proteomes" id="UP001327560"/>
    </source>
</evidence>
<dbReference type="Proteomes" id="UP001327560">
    <property type="component" value="Chromosome 4"/>
</dbReference>
<keyword evidence="5" id="KW-0238">DNA-binding</keyword>
<dbReference type="PANTHER" id="PTHR24009">
    <property type="entry name" value="RNA-BINDING (RRM/RBD/RNP MOTIFS)"/>
    <property type="match status" value="1"/>
</dbReference>
<evidence type="ECO:0000313" key="8">
    <source>
        <dbReference type="EMBL" id="WOL04788.1"/>
    </source>
</evidence>
<evidence type="ECO:0000256" key="5">
    <source>
        <dbReference type="ARBA" id="ARBA00023125"/>
    </source>
</evidence>
<evidence type="ECO:0000256" key="2">
    <source>
        <dbReference type="ARBA" id="ARBA00022771"/>
    </source>
</evidence>
<reference evidence="8 9" key="1">
    <citation type="submission" date="2023-10" db="EMBL/GenBank/DDBJ databases">
        <title>Chromosome-scale genome assembly provides insights into flower coloration mechanisms of Canna indica.</title>
        <authorList>
            <person name="Li C."/>
        </authorList>
    </citation>
    <scope>NUCLEOTIDE SEQUENCE [LARGE SCALE GENOMIC DNA]</scope>
    <source>
        <tissue evidence="8">Flower</tissue>
    </source>
</reference>
<protein>
    <recommendedName>
        <fullName evidence="7">AtC3H46-like PABC-like domain-containing protein</fullName>
    </recommendedName>
</protein>
<proteinExistence type="predicted"/>
<evidence type="ECO:0000256" key="3">
    <source>
        <dbReference type="ARBA" id="ARBA00022833"/>
    </source>
</evidence>
<feature type="compositionally biased region" description="Basic and acidic residues" evidence="6">
    <location>
        <begin position="150"/>
        <end position="163"/>
    </location>
</feature>
<dbReference type="GO" id="GO:0003723">
    <property type="term" value="F:RNA binding"/>
    <property type="evidence" value="ECO:0007669"/>
    <property type="project" value="UniProtKB-KW"/>
</dbReference>
<evidence type="ECO:0000256" key="4">
    <source>
        <dbReference type="ARBA" id="ARBA00022884"/>
    </source>
</evidence>
<dbReference type="GO" id="GO:0003677">
    <property type="term" value="F:DNA binding"/>
    <property type="evidence" value="ECO:0007669"/>
    <property type="project" value="UniProtKB-KW"/>
</dbReference>
<organism evidence="8 9">
    <name type="scientific">Canna indica</name>
    <name type="common">Indian-shot</name>
    <dbReference type="NCBI Taxonomy" id="4628"/>
    <lineage>
        <taxon>Eukaryota</taxon>
        <taxon>Viridiplantae</taxon>
        <taxon>Streptophyta</taxon>
        <taxon>Embryophyta</taxon>
        <taxon>Tracheophyta</taxon>
        <taxon>Spermatophyta</taxon>
        <taxon>Magnoliopsida</taxon>
        <taxon>Liliopsida</taxon>
        <taxon>Zingiberales</taxon>
        <taxon>Cannaceae</taxon>
        <taxon>Canna</taxon>
    </lineage>
</organism>
<keyword evidence="2" id="KW-0863">Zinc-finger</keyword>
<dbReference type="PANTHER" id="PTHR24009:SF3">
    <property type="entry name" value="RNA-BINDING (RRM_RBD_RNP MOTIFS) FAMILY PROTEIN-RELATED"/>
    <property type="match status" value="1"/>
</dbReference>
<evidence type="ECO:0000256" key="1">
    <source>
        <dbReference type="ARBA" id="ARBA00022723"/>
    </source>
</evidence>
<dbReference type="EMBL" id="CP136893">
    <property type="protein sequence ID" value="WOL04788.1"/>
    <property type="molecule type" value="Genomic_DNA"/>
</dbReference>
<dbReference type="GO" id="GO:0008270">
    <property type="term" value="F:zinc ion binding"/>
    <property type="evidence" value="ECO:0007669"/>
    <property type="project" value="UniProtKB-KW"/>
</dbReference>
<gene>
    <name evidence="8" type="ORF">Cni_G13510</name>
</gene>
<dbReference type="Pfam" id="PF23182">
    <property type="entry name" value="PABC_AtC3H46"/>
    <property type="match status" value="1"/>
</dbReference>
<keyword evidence="9" id="KW-1185">Reference proteome</keyword>
<name>A0AAQ3K9N6_9LILI</name>
<feature type="region of interest" description="Disordered" evidence="6">
    <location>
        <begin position="150"/>
        <end position="174"/>
    </location>
</feature>
<evidence type="ECO:0000259" key="7">
    <source>
        <dbReference type="Pfam" id="PF23182"/>
    </source>
</evidence>
<dbReference type="InterPro" id="IPR056276">
    <property type="entry name" value="AtC3H46-like_PABC-like"/>
</dbReference>
<keyword evidence="3" id="KW-0862">Zinc</keyword>
<accession>A0AAQ3K9N6</accession>
<keyword evidence="1" id="KW-0479">Metal-binding</keyword>
<evidence type="ECO:0000256" key="6">
    <source>
        <dbReference type="SAM" id="MobiDB-lite"/>
    </source>
</evidence>
<keyword evidence="4" id="KW-0694">RNA-binding</keyword>
<dbReference type="AlphaFoldDB" id="A0AAQ3K9N6"/>
<feature type="compositionally biased region" description="Acidic residues" evidence="6">
    <location>
        <begin position="164"/>
        <end position="174"/>
    </location>
</feature>
<sequence>MDADEATRIVFSRIQGLDDPENVAKVMSFLLSQDHGDKEMIRLAFATEALLQSVVVKARKELGLLPSLSSLSSAVRLPPQMMLLSPPSSPRRALLLFLYLLLRASSTVLSALPPRWLRPPSFPTPTMSVSPLLSARIAINFTRTFRILPEPEQKPISQDHRDDEIEEGQLTEESDDRDIGFLTKDQTPKEDIRCSLAKPCFSAKVRNKNTQSHESITNNNTVEGYDNEHIMEILAKTEKRRKRFIKPIAPDKLKLRVCYISRMGTTVTSPMGSPITLLPLVRWLRPLRNTARPCSSSRMKAEEVSGQPSILFHSPSTLSADAKNQLLVHFDKGSPGMANEIKEVLEGSNVEAKIDAFKKAIMLQQGISKELQLSSLSSTIV</sequence>